<dbReference type="InterPro" id="IPR050382">
    <property type="entry name" value="MFS_Na/Anion_cotransporter"/>
</dbReference>
<proteinExistence type="inferred from homology"/>
<dbReference type="GO" id="GO:0016020">
    <property type="term" value="C:membrane"/>
    <property type="evidence" value="ECO:0007669"/>
    <property type="project" value="UniProtKB-SubCell"/>
</dbReference>
<keyword evidence="4 12" id="KW-0812">Transmembrane</keyword>
<evidence type="ECO:0000256" key="12">
    <source>
        <dbReference type="SAM" id="Phobius"/>
    </source>
</evidence>
<evidence type="ECO:0000256" key="5">
    <source>
        <dbReference type="ARBA" id="ARBA00022847"/>
    </source>
</evidence>
<dbReference type="Proteomes" id="UP000719412">
    <property type="component" value="Unassembled WGS sequence"/>
</dbReference>
<feature type="transmembrane region" description="Helical" evidence="12">
    <location>
        <begin position="668"/>
        <end position="690"/>
    </location>
</feature>
<dbReference type="CDD" id="cd17318">
    <property type="entry name" value="MFS_SLC17"/>
    <property type="match status" value="1"/>
</dbReference>
<feature type="transmembrane region" description="Helical" evidence="12">
    <location>
        <begin position="77"/>
        <end position="96"/>
    </location>
</feature>
<feature type="transmembrane region" description="Helical" evidence="12">
    <location>
        <begin position="268"/>
        <end position="293"/>
    </location>
</feature>
<dbReference type="FunFam" id="1.20.1250.20:FF:000144">
    <property type="entry name" value="Picot, isoform B"/>
    <property type="match status" value="1"/>
</dbReference>
<feature type="transmembrane region" description="Helical" evidence="12">
    <location>
        <begin position="634"/>
        <end position="656"/>
    </location>
</feature>
<organism evidence="14 15">
    <name type="scientific">Tenebrio molitor</name>
    <name type="common">Yellow mealworm beetle</name>
    <dbReference type="NCBI Taxonomy" id="7067"/>
    <lineage>
        <taxon>Eukaryota</taxon>
        <taxon>Metazoa</taxon>
        <taxon>Ecdysozoa</taxon>
        <taxon>Arthropoda</taxon>
        <taxon>Hexapoda</taxon>
        <taxon>Insecta</taxon>
        <taxon>Pterygota</taxon>
        <taxon>Neoptera</taxon>
        <taxon>Endopterygota</taxon>
        <taxon>Coleoptera</taxon>
        <taxon>Polyphaga</taxon>
        <taxon>Cucujiformia</taxon>
        <taxon>Tenebrionidae</taxon>
        <taxon>Tenebrio</taxon>
    </lineage>
</organism>
<evidence type="ECO:0000259" key="13">
    <source>
        <dbReference type="PROSITE" id="PS50850"/>
    </source>
</evidence>
<keyword evidence="9" id="KW-0739">Sodium transport</keyword>
<feature type="transmembrane region" description="Helical" evidence="12">
    <location>
        <begin position="340"/>
        <end position="360"/>
    </location>
</feature>
<gene>
    <name evidence="14" type="ORF">GEV33_008368</name>
</gene>
<dbReference type="GO" id="GO:0006814">
    <property type="term" value="P:sodium ion transport"/>
    <property type="evidence" value="ECO:0007669"/>
    <property type="project" value="UniProtKB-KW"/>
</dbReference>
<accession>A0A8J6HHE2</accession>
<evidence type="ECO:0000256" key="10">
    <source>
        <dbReference type="ARBA" id="ARBA00054632"/>
    </source>
</evidence>
<evidence type="ECO:0000256" key="1">
    <source>
        <dbReference type="ARBA" id="ARBA00004141"/>
    </source>
</evidence>
<comment type="function">
    <text evidence="10">May be an inorganic phosphate cotransporter.</text>
</comment>
<feature type="transmembrane region" description="Helical" evidence="12">
    <location>
        <begin position="13"/>
        <end position="34"/>
    </location>
</feature>
<keyword evidence="3" id="KW-0813">Transport</keyword>
<evidence type="ECO:0000256" key="3">
    <source>
        <dbReference type="ARBA" id="ARBA00022448"/>
    </source>
</evidence>
<evidence type="ECO:0000313" key="14">
    <source>
        <dbReference type="EMBL" id="KAH0814423.1"/>
    </source>
</evidence>
<dbReference type="Pfam" id="PF07690">
    <property type="entry name" value="MFS_1"/>
    <property type="match status" value="1"/>
</dbReference>
<feature type="transmembrane region" description="Helical" evidence="12">
    <location>
        <begin position="142"/>
        <end position="164"/>
    </location>
</feature>
<reference evidence="14" key="1">
    <citation type="journal article" date="2020" name="J Insects Food Feed">
        <title>The yellow mealworm (Tenebrio molitor) genome: a resource for the emerging insects as food and feed industry.</title>
        <authorList>
            <person name="Eriksson T."/>
            <person name="Andere A."/>
            <person name="Kelstrup H."/>
            <person name="Emery V."/>
            <person name="Picard C."/>
        </authorList>
    </citation>
    <scope>NUCLEOTIDE SEQUENCE</scope>
    <source>
        <strain evidence="14">Stoneville</strain>
        <tissue evidence="14">Whole head</tissue>
    </source>
</reference>
<sequence length="718" mass="79703">MKYDIKDNSLLSALPYFVLWILSFFFSPLADFLIVRHYLSIGNVRKIFNSIGRDNCLMVPAITLVALAFVDSSQKDLALALLVITVGFNAAVYSGFNVNHIDLSPNHAGPLMGITNSLSNVVSILAPLAIKVIPYEQTDPILWRYVFCIAAGIYVVTDLFYVVYASGEVQPWNDLSEQKVSPHHHIVVYSISQIRRMLGQYQPLSTYHPPSAPILTVPIPNLPETCHSSKFQYQSACKISIMTVSDVERPTEEPPKPRRWLGLRHVQFLLLFLSAVVAFGIRTNMSVGIIAMMETDPPDPSIPTYPEWTEKETILSAFFWGYVIPQIGAGQLVKRFGPKWFLAVTMFINSLFTILIPVMASSAGEGGVIACRVIQGLNQGFLFPSVHTLLGKWTPLPERSKVVSFVYTGGPLGIVISLPVTGVIANSSTGWPTAFYLYGGLGIGWSVLWALLGADSPAKHGRISDEEREYIKGGGNTSDEDKKELPTPWLSIATSMPFIAIFVTHCGQNWGFWTLMTEIPSYMSDIMKYDIKDNSLLSALPYFVLWILSFFFSPLADFLIVRHYLSIGNVRKIFNSIGRDNCLMVPAITLVALAFVDSSQKDLALALLVITVGFNAAVYSGFNVNHIDLSPNHAGPLMGITNSLSNVVSILAPLAIKVIPYEQTDPILWRYVFCIAAGIYVVTDLFYVVYASGEVQPWNDLSEQRVENSIEEDNERFY</sequence>
<dbReference type="PROSITE" id="PS50850">
    <property type="entry name" value="MFS"/>
    <property type="match status" value="1"/>
</dbReference>
<evidence type="ECO:0000256" key="2">
    <source>
        <dbReference type="ARBA" id="ARBA00008586"/>
    </source>
</evidence>
<keyword evidence="7" id="KW-0915">Sodium</keyword>
<evidence type="ECO:0000256" key="7">
    <source>
        <dbReference type="ARBA" id="ARBA00023053"/>
    </source>
</evidence>
<dbReference type="InterPro" id="IPR020846">
    <property type="entry name" value="MFS_dom"/>
</dbReference>
<evidence type="ECO:0000256" key="6">
    <source>
        <dbReference type="ARBA" id="ARBA00022989"/>
    </source>
</evidence>
<dbReference type="FunFam" id="1.20.1250.20:FF:000003">
    <property type="entry name" value="Solute carrier family 17 member 3"/>
    <property type="match status" value="2"/>
</dbReference>
<feature type="domain" description="Major facilitator superfamily (MFS) profile" evidence="13">
    <location>
        <begin position="268"/>
        <end position="695"/>
    </location>
</feature>
<dbReference type="EMBL" id="JABDTM020024299">
    <property type="protein sequence ID" value="KAH0814423.1"/>
    <property type="molecule type" value="Genomic_DNA"/>
</dbReference>
<keyword evidence="5" id="KW-0769">Symport</keyword>
<dbReference type="PANTHER" id="PTHR11662">
    <property type="entry name" value="SOLUTE CARRIER FAMILY 17"/>
    <property type="match status" value="1"/>
</dbReference>
<feature type="transmembrane region" description="Helical" evidence="12">
    <location>
        <begin position="536"/>
        <end position="556"/>
    </location>
</feature>
<protein>
    <recommendedName>
        <fullName evidence="11">Putative inorganic phosphate cotransporter</fullName>
    </recommendedName>
</protein>
<feature type="transmembrane region" description="Helical" evidence="12">
    <location>
        <begin position="436"/>
        <end position="454"/>
    </location>
</feature>
<dbReference type="GO" id="GO:0015293">
    <property type="term" value="F:symporter activity"/>
    <property type="evidence" value="ECO:0007669"/>
    <property type="project" value="UniProtKB-KW"/>
</dbReference>
<keyword evidence="15" id="KW-1185">Reference proteome</keyword>
<dbReference type="GO" id="GO:0006820">
    <property type="term" value="P:monoatomic anion transport"/>
    <property type="evidence" value="ECO:0007669"/>
    <property type="project" value="TreeGrafter"/>
</dbReference>
<feature type="transmembrane region" description="Helical" evidence="12">
    <location>
        <begin position="313"/>
        <end position="333"/>
    </location>
</feature>
<keyword evidence="9" id="KW-0406">Ion transport</keyword>
<evidence type="ECO:0000256" key="11">
    <source>
        <dbReference type="ARBA" id="ARBA00068450"/>
    </source>
</evidence>
<comment type="caution">
    <text evidence="14">The sequence shown here is derived from an EMBL/GenBank/DDBJ whole genome shotgun (WGS) entry which is preliminary data.</text>
</comment>
<evidence type="ECO:0000256" key="9">
    <source>
        <dbReference type="ARBA" id="ARBA00023201"/>
    </source>
</evidence>
<dbReference type="InterPro" id="IPR011701">
    <property type="entry name" value="MFS"/>
</dbReference>
<keyword evidence="8 12" id="KW-0472">Membrane</keyword>
<comment type="similarity">
    <text evidence="2">Belongs to the major facilitator superfamily. Sodium/anion cotransporter family.</text>
</comment>
<dbReference type="SUPFAM" id="SSF103473">
    <property type="entry name" value="MFS general substrate transporter"/>
    <property type="match status" value="2"/>
</dbReference>
<feature type="transmembrane region" description="Helical" evidence="12">
    <location>
        <begin position="402"/>
        <end position="424"/>
    </location>
</feature>
<evidence type="ECO:0000313" key="15">
    <source>
        <dbReference type="Proteomes" id="UP000719412"/>
    </source>
</evidence>
<evidence type="ECO:0000256" key="4">
    <source>
        <dbReference type="ARBA" id="ARBA00022692"/>
    </source>
</evidence>
<comment type="subcellular location">
    <subcellularLocation>
        <location evidence="1">Membrane</location>
        <topology evidence="1">Multi-pass membrane protein</topology>
    </subcellularLocation>
</comment>
<dbReference type="Gene3D" id="1.20.1250.20">
    <property type="entry name" value="MFS general substrate transporter like domains"/>
    <property type="match status" value="3"/>
</dbReference>
<evidence type="ECO:0000256" key="8">
    <source>
        <dbReference type="ARBA" id="ARBA00023136"/>
    </source>
</evidence>
<dbReference type="PANTHER" id="PTHR11662:SF280">
    <property type="entry name" value="FI21844P1-RELATED"/>
    <property type="match status" value="1"/>
</dbReference>
<reference evidence="14" key="2">
    <citation type="submission" date="2021-08" db="EMBL/GenBank/DDBJ databases">
        <authorList>
            <person name="Eriksson T."/>
        </authorList>
    </citation>
    <scope>NUCLEOTIDE SEQUENCE</scope>
    <source>
        <strain evidence="14">Stoneville</strain>
        <tissue evidence="14">Whole head</tissue>
    </source>
</reference>
<feature type="transmembrane region" description="Helical" evidence="12">
    <location>
        <begin position="603"/>
        <end position="622"/>
    </location>
</feature>
<name>A0A8J6HHE2_TENMO</name>
<keyword evidence="6 12" id="KW-1133">Transmembrane helix</keyword>
<feature type="transmembrane region" description="Helical" evidence="12">
    <location>
        <begin position="576"/>
        <end position="596"/>
    </location>
</feature>
<feature type="transmembrane region" description="Helical" evidence="12">
    <location>
        <begin position="55"/>
        <end position="71"/>
    </location>
</feature>
<dbReference type="InterPro" id="IPR036259">
    <property type="entry name" value="MFS_trans_sf"/>
</dbReference>
<dbReference type="AlphaFoldDB" id="A0A8J6HHE2"/>